<dbReference type="InterPro" id="IPR011990">
    <property type="entry name" value="TPR-like_helical_dom_sf"/>
</dbReference>
<keyword evidence="1" id="KW-0547">Nucleotide-binding</keyword>
<dbReference type="Proteomes" id="UP000703893">
    <property type="component" value="Unassembled WGS sequence"/>
</dbReference>
<evidence type="ECO:0000313" key="3">
    <source>
        <dbReference type="EMBL" id="MBM3276279.1"/>
    </source>
</evidence>
<dbReference type="Pfam" id="PF13424">
    <property type="entry name" value="TPR_12"/>
    <property type="match status" value="1"/>
</dbReference>
<dbReference type="SUPFAM" id="SSF48452">
    <property type="entry name" value="TPR-like"/>
    <property type="match status" value="2"/>
</dbReference>
<dbReference type="Gene3D" id="1.25.40.10">
    <property type="entry name" value="Tetratricopeptide repeat domain"/>
    <property type="match status" value="2"/>
</dbReference>
<dbReference type="AlphaFoldDB" id="A0A937X5I2"/>
<reference evidence="3 4" key="1">
    <citation type="submission" date="2019-03" db="EMBL/GenBank/DDBJ databases">
        <title>Lake Tanganyika Metagenome-Assembled Genomes (MAGs).</title>
        <authorList>
            <person name="Tran P."/>
        </authorList>
    </citation>
    <scope>NUCLEOTIDE SEQUENCE [LARGE SCALE GENOMIC DNA]</scope>
    <source>
        <strain evidence="3">K_DeepCast_65m_m2_236</strain>
    </source>
</reference>
<evidence type="ECO:0000256" key="2">
    <source>
        <dbReference type="ARBA" id="ARBA00022840"/>
    </source>
</evidence>
<sequence>AAFLALNDLLLDKVAKGPLLLSLEDVHWADEASLEWLLSLADRVQNEGQGRQLLVLCQSRPDSAFTALSLGERVDLAKIILRPLSREASLSVAAALLSATIEGLPAPVQTLLDQVLSRSEGNPFYLAELLKTLIDGSVLVRQGATWAVSKPAGEFRLPTTVQGAIAARLDRLRPDLRKTIQVAAVVGRSFDPQLLERVTGKIPPEIIDELTKLGFFYTRSTGEVAFTQAMSQEVTYQNLLISTRRDLHRQVAQVVEEDAKSDPQSVARTLAFHYVRAEVADKASRYLLLAGNQARLGFALAEALASYRGAIEWLEQAGGSVPGVDPAEILAGLASVEILTGDLVSALEHLEAALGQLHDGPLAAECHRQVMKALIRKGDNRSALERVNSRLIVEQDTTERAVLLTTRAEIDAGQGHLDEATTDCREALTLLTGSDHKKELAGVYNVLGNTAYLRRSPEAIEHYQKNLALREDLRDLPGMATGLNNLALAQAAAGQWTTAIDAYNRALKIYAKIGDVSMVANIQ</sequence>
<evidence type="ECO:0000256" key="1">
    <source>
        <dbReference type="ARBA" id="ARBA00022741"/>
    </source>
</evidence>
<dbReference type="GO" id="GO:0005737">
    <property type="term" value="C:cytoplasm"/>
    <property type="evidence" value="ECO:0007669"/>
    <property type="project" value="TreeGrafter"/>
</dbReference>
<comment type="caution">
    <text evidence="3">The sequence shown here is derived from an EMBL/GenBank/DDBJ whole genome shotgun (WGS) entry which is preliminary data.</text>
</comment>
<dbReference type="GO" id="GO:0004016">
    <property type="term" value="F:adenylate cyclase activity"/>
    <property type="evidence" value="ECO:0007669"/>
    <property type="project" value="TreeGrafter"/>
</dbReference>
<dbReference type="PANTHER" id="PTHR16305">
    <property type="entry name" value="TESTICULAR SOLUBLE ADENYLYL CYCLASE"/>
    <property type="match status" value="1"/>
</dbReference>
<proteinExistence type="predicted"/>
<feature type="non-terminal residue" evidence="3">
    <location>
        <position position="1"/>
    </location>
</feature>
<accession>A0A937X5I2</accession>
<dbReference type="EMBL" id="VGJX01000948">
    <property type="protein sequence ID" value="MBM3276279.1"/>
    <property type="molecule type" value="Genomic_DNA"/>
</dbReference>
<dbReference type="PANTHER" id="PTHR16305:SF28">
    <property type="entry name" value="GUANYLATE CYCLASE DOMAIN-CONTAINING PROTEIN"/>
    <property type="match status" value="1"/>
</dbReference>
<keyword evidence="2" id="KW-0067">ATP-binding</keyword>
<organism evidence="3 4">
    <name type="scientific">Candidatus Tanganyikabacteria bacterium</name>
    <dbReference type="NCBI Taxonomy" id="2961651"/>
    <lineage>
        <taxon>Bacteria</taxon>
        <taxon>Bacillati</taxon>
        <taxon>Candidatus Sericytochromatia</taxon>
        <taxon>Candidatus Tanganyikabacteria</taxon>
    </lineage>
</organism>
<feature type="non-terminal residue" evidence="3">
    <location>
        <position position="523"/>
    </location>
</feature>
<dbReference type="InterPro" id="IPR019734">
    <property type="entry name" value="TPR_rpt"/>
</dbReference>
<protein>
    <submittedName>
        <fullName evidence="3">Tetratricopeptide repeat protein</fullName>
    </submittedName>
</protein>
<evidence type="ECO:0000313" key="4">
    <source>
        <dbReference type="Proteomes" id="UP000703893"/>
    </source>
</evidence>
<name>A0A937X5I2_9BACT</name>
<gene>
    <name evidence="3" type="ORF">FJZ00_14085</name>
</gene>
<dbReference type="GO" id="GO:0005524">
    <property type="term" value="F:ATP binding"/>
    <property type="evidence" value="ECO:0007669"/>
    <property type="project" value="UniProtKB-KW"/>
</dbReference>
<dbReference type="SMART" id="SM00028">
    <property type="entry name" value="TPR"/>
    <property type="match status" value="4"/>
</dbReference>